<feature type="region of interest" description="Disordered" evidence="1">
    <location>
        <begin position="123"/>
        <end position="142"/>
    </location>
</feature>
<dbReference type="Proteomes" id="UP000217994">
    <property type="component" value="Unassembled WGS sequence"/>
</dbReference>
<proteinExistence type="predicted"/>
<comment type="caution">
    <text evidence="3">The sequence shown here is derived from an EMBL/GenBank/DDBJ whole genome shotgun (WGS) entry which is preliminary data.</text>
</comment>
<dbReference type="InterPro" id="IPR010982">
    <property type="entry name" value="Lambda_DNA-bd_dom_sf"/>
</dbReference>
<reference evidence="3 4" key="1">
    <citation type="submission" date="2017-01" db="EMBL/GenBank/DDBJ databases">
        <title>Whole-Genome Shotgun Sequencing of Two beta-Proteobacterial Species in Search of the Bulgecin Biosynthetic Cluster.</title>
        <authorList>
            <person name="Horsman M.E."/>
            <person name="Marous D.R."/>
            <person name="Li R."/>
            <person name="Oliver R.A."/>
            <person name="Byun B."/>
            <person name="Emrich S.J."/>
            <person name="Boggess B."/>
            <person name="Townsend C.A."/>
            <person name="Mobashery S."/>
        </authorList>
    </citation>
    <scope>NUCLEOTIDE SEQUENCE [LARGE SCALE GENOMIC DNA]</scope>
    <source>
        <strain evidence="3 4">ATCC 31433</strain>
    </source>
</reference>
<dbReference type="InterPro" id="IPR001387">
    <property type="entry name" value="Cro/C1-type_HTH"/>
</dbReference>
<evidence type="ECO:0000256" key="1">
    <source>
        <dbReference type="SAM" id="MobiDB-lite"/>
    </source>
</evidence>
<dbReference type="CDD" id="cd00093">
    <property type="entry name" value="HTH_XRE"/>
    <property type="match status" value="1"/>
</dbReference>
<evidence type="ECO:0000313" key="4">
    <source>
        <dbReference type="Proteomes" id="UP000217994"/>
    </source>
</evidence>
<dbReference type="RefSeq" id="WP_084908178.1">
    <property type="nucleotide sequence ID" value="NZ_CP020738.1"/>
</dbReference>
<feature type="domain" description="HTH cro/C1-type" evidence="2">
    <location>
        <begin position="8"/>
        <end position="61"/>
    </location>
</feature>
<dbReference type="SUPFAM" id="SSF47413">
    <property type="entry name" value="lambda repressor-like DNA-binding domains"/>
    <property type="match status" value="1"/>
</dbReference>
<evidence type="ECO:0000259" key="2">
    <source>
        <dbReference type="PROSITE" id="PS50943"/>
    </source>
</evidence>
<gene>
    <name evidence="3" type="ORF">BZL54_02695</name>
</gene>
<dbReference type="GeneID" id="69005159"/>
<dbReference type="EMBL" id="MTZU01000008">
    <property type="protein sequence ID" value="PCE33927.1"/>
    <property type="molecule type" value="Genomic_DNA"/>
</dbReference>
<name>A0A2A4FLI6_9BURK</name>
<dbReference type="Pfam" id="PF01381">
    <property type="entry name" value="HTH_3"/>
    <property type="match status" value="1"/>
</dbReference>
<accession>A0A2A4FLI6</accession>
<organism evidence="3 4">
    <name type="scientific">Burkholderia ubonensis subsp. mesacidophila</name>
    <dbReference type="NCBI Taxonomy" id="265293"/>
    <lineage>
        <taxon>Bacteria</taxon>
        <taxon>Pseudomonadati</taxon>
        <taxon>Pseudomonadota</taxon>
        <taxon>Betaproteobacteria</taxon>
        <taxon>Burkholderiales</taxon>
        <taxon>Burkholderiaceae</taxon>
        <taxon>Burkholderia</taxon>
        <taxon>Burkholderia cepacia complex</taxon>
    </lineage>
</organism>
<evidence type="ECO:0000313" key="3">
    <source>
        <dbReference type="EMBL" id="PCE33927.1"/>
    </source>
</evidence>
<dbReference type="GO" id="GO:0003677">
    <property type="term" value="F:DNA binding"/>
    <property type="evidence" value="ECO:0007669"/>
    <property type="project" value="InterPro"/>
</dbReference>
<sequence>MTVFSRRLKEERQRLGMNQTAFAALGGVSKDAQLNYESGSRRPDATYLEAVASHGVDVLYVLTGKHNISELSVNETDLVRRYREAPAAVRAAALAADVASRTYQQDFNGASIDRQVSRDVESPFTINVGTKRARKKRGKEPS</sequence>
<dbReference type="SMART" id="SM00530">
    <property type="entry name" value="HTH_XRE"/>
    <property type="match status" value="1"/>
</dbReference>
<dbReference type="PROSITE" id="PS50943">
    <property type="entry name" value="HTH_CROC1"/>
    <property type="match status" value="1"/>
</dbReference>
<dbReference type="AlphaFoldDB" id="A0A2A4FLI6"/>
<protein>
    <submittedName>
        <fullName evidence="3">Transcriptional regulator</fullName>
    </submittedName>
</protein>
<feature type="compositionally biased region" description="Basic residues" evidence="1">
    <location>
        <begin position="131"/>
        <end position="142"/>
    </location>
</feature>
<dbReference type="Gene3D" id="1.10.260.40">
    <property type="entry name" value="lambda repressor-like DNA-binding domains"/>
    <property type="match status" value="1"/>
</dbReference>